<protein>
    <recommendedName>
        <fullName evidence="2">Peptidase M16 C-terminal domain-containing protein</fullName>
    </recommendedName>
</protein>
<dbReference type="InterPro" id="IPR007863">
    <property type="entry name" value="Peptidase_M16_C"/>
</dbReference>
<dbReference type="Pfam" id="PF05193">
    <property type="entry name" value="Peptidase_M16_C"/>
    <property type="match status" value="1"/>
</dbReference>
<dbReference type="SUPFAM" id="SSF63411">
    <property type="entry name" value="LuxS/MPP-like metallohydrolase"/>
    <property type="match status" value="2"/>
</dbReference>
<name>A0ABN2C5U2_9ACTN</name>
<keyword evidence="1" id="KW-0812">Transmembrane</keyword>
<sequence>MTDVDGVPVLLGAAPGPLRAGLMFRVGVADETAATAGITHLVEHLALHRLGVADYHYNGMTGATTTQFVTQGTPEAVVAFLHGVCAGLRSLPVDRLPVECKLIETEAAGRSDPVNLLMPLWRHGARDFGLVGIAEYGIHTATAARVTEWAAAHFTRGNAVLWLTADELPAGLRLDLPDGPRRPLPAASSALPLQPAAFAGGSAAMVLDAVAPRTAAAGVYTQALGRALFRELRQERGLSYTTATDYGVDGRPTATITAVADSRDGEAAAVAEHFTAQLRRLRDVDIDAGELDAIRALALEGADAPDAEAKRLPRRALDLLTGFPSNSMAEIADELRRVTAADVREVARAVHDSALLMLPRGVERPPAGFEAAPQLSRFSVVGKRLRSKVDPEVALVHAADGVSFTTPPGASTVLYDECVVLLRWPDGARRLLGADGMSVHIEPTLFPLPPSVTAAIESAVPAERHVDLPARAPDEIPRLSRTTGLRLRWRRARLRLRARLAGFTLLPSGGTGRVVVTVLLGLAGVAAIILAVALQSWPFLAAAVVVGVRMWRRYRP</sequence>
<gene>
    <name evidence="3" type="ORF">GCM10009827_085520</name>
</gene>
<evidence type="ECO:0000256" key="1">
    <source>
        <dbReference type="SAM" id="Phobius"/>
    </source>
</evidence>
<keyword evidence="1" id="KW-1133">Transmembrane helix</keyword>
<evidence type="ECO:0000313" key="3">
    <source>
        <dbReference type="EMBL" id="GAA1551800.1"/>
    </source>
</evidence>
<dbReference type="EMBL" id="BAAAQD010000022">
    <property type="protein sequence ID" value="GAA1551800.1"/>
    <property type="molecule type" value="Genomic_DNA"/>
</dbReference>
<keyword evidence="1" id="KW-0472">Membrane</keyword>
<dbReference type="Proteomes" id="UP001501470">
    <property type="component" value="Unassembled WGS sequence"/>
</dbReference>
<keyword evidence="4" id="KW-1185">Reference proteome</keyword>
<accession>A0ABN2C5U2</accession>
<dbReference type="InterPro" id="IPR011249">
    <property type="entry name" value="Metalloenz_LuxS/M16"/>
</dbReference>
<organism evidence="3 4">
    <name type="scientific">Dactylosporangium maewongense</name>
    <dbReference type="NCBI Taxonomy" id="634393"/>
    <lineage>
        <taxon>Bacteria</taxon>
        <taxon>Bacillati</taxon>
        <taxon>Actinomycetota</taxon>
        <taxon>Actinomycetes</taxon>
        <taxon>Micromonosporales</taxon>
        <taxon>Micromonosporaceae</taxon>
        <taxon>Dactylosporangium</taxon>
    </lineage>
</organism>
<proteinExistence type="predicted"/>
<feature type="transmembrane region" description="Helical" evidence="1">
    <location>
        <begin position="522"/>
        <end position="548"/>
    </location>
</feature>
<feature type="domain" description="Peptidase M16 C-terminal" evidence="2">
    <location>
        <begin position="212"/>
        <end position="296"/>
    </location>
</feature>
<comment type="caution">
    <text evidence="3">The sequence shown here is derived from an EMBL/GenBank/DDBJ whole genome shotgun (WGS) entry which is preliminary data.</text>
</comment>
<dbReference type="RefSeq" id="WP_344509575.1">
    <property type="nucleotide sequence ID" value="NZ_BAAAQD010000022.1"/>
</dbReference>
<evidence type="ECO:0000259" key="2">
    <source>
        <dbReference type="Pfam" id="PF05193"/>
    </source>
</evidence>
<evidence type="ECO:0000313" key="4">
    <source>
        <dbReference type="Proteomes" id="UP001501470"/>
    </source>
</evidence>
<dbReference type="Gene3D" id="3.30.830.10">
    <property type="entry name" value="Metalloenzyme, LuxS/M16 peptidase-like"/>
    <property type="match status" value="1"/>
</dbReference>
<reference evidence="3 4" key="1">
    <citation type="journal article" date="2019" name="Int. J. Syst. Evol. Microbiol.">
        <title>The Global Catalogue of Microorganisms (GCM) 10K type strain sequencing project: providing services to taxonomists for standard genome sequencing and annotation.</title>
        <authorList>
            <consortium name="The Broad Institute Genomics Platform"/>
            <consortium name="The Broad Institute Genome Sequencing Center for Infectious Disease"/>
            <person name="Wu L."/>
            <person name="Ma J."/>
        </authorList>
    </citation>
    <scope>NUCLEOTIDE SEQUENCE [LARGE SCALE GENOMIC DNA]</scope>
    <source>
        <strain evidence="3 4">JCM 15933</strain>
    </source>
</reference>